<organism evidence="2 3">
    <name type="scientific">Sinimarinibacterium thermocellulolyticum</name>
    <dbReference type="NCBI Taxonomy" id="3170016"/>
    <lineage>
        <taxon>Bacteria</taxon>
        <taxon>Pseudomonadati</taxon>
        <taxon>Pseudomonadota</taxon>
        <taxon>Gammaproteobacteria</taxon>
        <taxon>Nevskiales</taxon>
        <taxon>Nevskiaceae</taxon>
        <taxon>Sinimarinibacterium</taxon>
    </lineage>
</organism>
<evidence type="ECO:0000313" key="3">
    <source>
        <dbReference type="Proteomes" id="UP001465331"/>
    </source>
</evidence>
<name>A0ABV2A9B7_9GAMM</name>
<dbReference type="RefSeq" id="WP_352888690.1">
    <property type="nucleotide sequence ID" value="NZ_JBEPIJ010000006.1"/>
</dbReference>
<sequence>MATQGFESQLKAFRKKLDSVAASRKKQIAALRAKAAEAALNWVMSHEDRVNQFKRAVKGTPVAGAVDKLLDLLKSEAQPNKPAKKAAKKAPAKKATKRAAKKAPSKTAPTS</sequence>
<dbReference type="Proteomes" id="UP001465331">
    <property type="component" value="Unassembled WGS sequence"/>
</dbReference>
<dbReference type="EMBL" id="JBEPIJ010000006">
    <property type="protein sequence ID" value="MES0873838.1"/>
    <property type="molecule type" value="Genomic_DNA"/>
</dbReference>
<evidence type="ECO:0000313" key="2">
    <source>
        <dbReference type="EMBL" id="MES0873838.1"/>
    </source>
</evidence>
<reference evidence="2 3" key="1">
    <citation type="submission" date="2024-06" db="EMBL/GenBank/DDBJ databases">
        <authorList>
            <person name="Li Z."/>
            <person name="Jiang Y."/>
        </authorList>
    </citation>
    <scope>NUCLEOTIDE SEQUENCE [LARGE SCALE GENOMIC DNA]</scope>
    <source>
        <strain evidence="2 3">HSW-8</strain>
    </source>
</reference>
<comment type="caution">
    <text evidence="2">The sequence shown here is derived from an EMBL/GenBank/DDBJ whole genome shotgun (WGS) entry which is preliminary data.</text>
</comment>
<evidence type="ECO:0000256" key="1">
    <source>
        <dbReference type="SAM" id="MobiDB-lite"/>
    </source>
</evidence>
<keyword evidence="3" id="KW-1185">Reference proteome</keyword>
<proteinExistence type="predicted"/>
<accession>A0ABV2A9B7</accession>
<protein>
    <submittedName>
        <fullName evidence="2">Uncharacterized protein</fullName>
    </submittedName>
</protein>
<feature type="compositionally biased region" description="Basic residues" evidence="1">
    <location>
        <begin position="82"/>
        <end position="104"/>
    </location>
</feature>
<gene>
    <name evidence="2" type="ORF">ABSH63_07475</name>
</gene>
<feature type="region of interest" description="Disordered" evidence="1">
    <location>
        <begin position="76"/>
        <end position="111"/>
    </location>
</feature>